<dbReference type="Pfam" id="PF10977">
    <property type="entry name" value="DUF2797"/>
    <property type="match status" value="1"/>
</dbReference>
<gene>
    <name evidence="1" type="ORF">ACFOEB_06830</name>
</gene>
<keyword evidence="2" id="KW-1185">Reference proteome</keyword>
<dbReference type="EMBL" id="JBHRTL010000006">
    <property type="protein sequence ID" value="MFC3154913.1"/>
    <property type="molecule type" value="Genomic_DNA"/>
</dbReference>
<accession>A0ABV7HQC1</accession>
<comment type="caution">
    <text evidence="1">The sequence shown here is derived from an EMBL/GenBank/DDBJ whole genome shotgun (WGS) entry which is preliminary data.</text>
</comment>
<protein>
    <submittedName>
        <fullName evidence="1">DUF2797 domain-containing protein</fullName>
    </submittedName>
</protein>
<sequence>MSVISVNGPLKKMHTQLDSDGLAHYELELGDTRVPLSELLNHQLTLVASGEIFCVLCGRKTKKSFSQGHCYPCFTRSASCDICMVSPEKCHFDQGTCREPEWAQSFCFNEHVVYVANSSDPKVGITRATQIPTRWVDQGASWAKPIFRVATRQLAGLIETELKPHISDKTRWQAMLKGAPTEVDLTALAAELTAIVMPYANTLNEQHGPSAVRALLGGGDAEPVKVISYPVVQYPSKIKSLNLDKQPILSGRLTGIKGQYLMFGDEVFNVRKFSGYQVQLEISE</sequence>
<evidence type="ECO:0000313" key="1">
    <source>
        <dbReference type="EMBL" id="MFC3154913.1"/>
    </source>
</evidence>
<dbReference type="InterPro" id="IPR021246">
    <property type="entry name" value="DUF2797"/>
</dbReference>
<proteinExistence type="predicted"/>
<evidence type="ECO:0000313" key="2">
    <source>
        <dbReference type="Proteomes" id="UP001595548"/>
    </source>
</evidence>
<dbReference type="Proteomes" id="UP001595548">
    <property type="component" value="Unassembled WGS sequence"/>
</dbReference>
<name>A0ABV7HQC1_9GAMM</name>
<dbReference type="RefSeq" id="WP_382415384.1">
    <property type="nucleotide sequence ID" value="NZ_AP031500.1"/>
</dbReference>
<organism evidence="1 2">
    <name type="scientific">Gilvimarinus japonicus</name>
    <dbReference type="NCBI Taxonomy" id="1796469"/>
    <lineage>
        <taxon>Bacteria</taxon>
        <taxon>Pseudomonadati</taxon>
        <taxon>Pseudomonadota</taxon>
        <taxon>Gammaproteobacteria</taxon>
        <taxon>Cellvibrionales</taxon>
        <taxon>Cellvibrionaceae</taxon>
        <taxon>Gilvimarinus</taxon>
    </lineage>
</organism>
<reference evidence="2" key="1">
    <citation type="journal article" date="2019" name="Int. J. Syst. Evol. Microbiol.">
        <title>The Global Catalogue of Microorganisms (GCM) 10K type strain sequencing project: providing services to taxonomists for standard genome sequencing and annotation.</title>
        <authorList>
            <consortium name="The Broad Institute Genomics Platform"/>
            <consortium name="The Broad Institute Genome Sequencing Center for Infectious Disease"/>
            <person name="Wu L."/>
            <person name="Ma J."/>
        </authorList>
    </citation>
    <scope>NUCLEOTIDE SEQUENCE [LARGE SCALE GENOMIC DNA]</scope>
    <source>
        <strain evidence="2">KCTC 52141</strain>
    </source>
</reference>